<dbReference type="InterPro" id="IPR048050">
    <property type="entry name" value="ANTH_N_plant"/>
</dbReference>
<dbReference type="CDD" id="cd16987">
    <property type="entry name" value="ANTH_N_AP180_plant"/>
    <property type="match status" value="1"/>
</dbReference>
<dbReference type="GO" id="GO:0006900">
    <property type="term" value="P:vesicle budding from membrane"/>
    <property type="evidence" value="ECO:0007669"/>
    <property type="project" value="TreeGrafter"/>
</dbReference>
<protein>
    <recommendedName>
        <fullName evidence="9">ENTH domain-containing protein</fullName>
    </recommendedName>
</protein>
<name>A0AAP0X4B4_LIQFO</name>
<sequence>MGQKTKLRDLIGAIKDKASLSKAAFLSKPNTLSLQLSILRATTHDPTNPPHDKHLTTLLSFGQSSRATASAVIESLMDRLHHTHDSSVALKCLITIHHIIRRGSFILQDQLCVYPTFGGRNYLKLSDFRDCTTPTTWALSSWVRWYAQYVEHLLCTSRILGFFLCSTSGSADKDEAEEKVAALLNKDLLKEIDSLVGIMEEICKAPEFVFVEGNKLVLEVMGFVGDDYLSAINEISLRICEFKERLSCLSFGESVELVFELKRLEDCKERLMVVFTRTKASVEIFWGLVREMKDRVGMMKGYREERRLVMVGRRERASESARFGERVLKSGDLVNFSSGRLCLDRFQFPLLESIESEI</sequence>
<keyword evidence="11" id="KW-1185">Reference proteome</keyword>
<dbReference type="GO" id="GO:0030136">
    <property type="term" value="C:clathrin-coated vesicle"/>
    <property type="evidence" value="ECO:0007669"/>
    <property type="project" value="UniProtKB-SubCell"/>
</dbReference>
<evidence type="ECO:0000313" key="11">
    <source>
        <dbReference type="Proteomes" id="UP001415857"/>
    </source>
</evidence>
<evidence type="ECO:0000256" key="7">
    <source>
        <dbReference type="ARBA" id="ARBA00023176"/>
    </source>
</evidence>
<dbReference type="PANTHER" id="PTHR22951:SF76">
    <property type="entry name" value="OS09G0468150 PROTEIN"/>
    <property type="match status" value="1"/>
</dbReference>
<evidence type="ECO:0000256" key="8">
    <source>
        <dbReference type="ARBA" id="ARBA00023329"/>
    </source>
</evidence>
<dbReference type="InterPro" id="IPR045192">
    <property type="entry name" value="AP180-like"/>
</dbReference>
<dbReference type="GO" id="GO:0005546">
    <property type="term" value="F:phosphatidylinositol-4,5-bisphosphate binding"/>
    <property type="evidence" value="ECO:0007669"/>
    <property type="project" value="TreeGrafter"/>
</dbReference>
<dbReference type="PANTHER" id="PTHR22951">
    <property type="entry name" value="CLATHRIN ASSEMBLY PROTEIN"/>
    <property type="match status" value="1"/>
</dbReference>
<accession>A0AAP0X4B4</accession>
<keyword evidence="7" id="KW-0168">Coated pit</keyword>
<gene>
    <name evidence="10" type="ORF">L1049_023886</name>
</gene>
<dbReference type="Pfam" id="PF07651">
    <property type="entry name" value="ANTH"/>
    <property type="match status" value="1"/>
</dbReference>
<evidence type="ECO:0000256" key="1">
    <source>
        <dbReference type="ARBA" id="ARBA00004132"/>
    </source>
</evidence>
<dbReference type="GO" id="GO:0072583">
    <property type="term" value="P:clathrin-dependent endocytosis"/>
    <property type="evidence" value="ECO:0007669"/>
    <property type="project" value="InterPro"/>
</dbReference>
<keyword evidence="8" id="KW-0968">Cytoplasmic vesicle</keyword>
<dbReference type="Gene3D" id="1.25.40.90">
    <property type="match status" value="1"/>
</dbReference>
<comment type="subcellular location">
    <subcellularLocation>
        <location evidence="1">Cytoplasmic vesicle</location>
        <location evidence="1">Clathrin-coated vesicle</location>
    </subcellularLocation>
    <subcellularLocation>
        <location evidence="2">Golgi apparatus</location>
    </subcellularLocation>
    <subcellularLocation>
        <location evidence="3">Membrane</location>
        <location evidence="3">Clathrin-coated pit</location>
    </subcellularLocation>
</comment>
<dbReference type="AlphaFoldDB" id="A0AAP0X4B4"/>
<dbReference type="FunFam" id="1.25.40.90:FF:000035">
    <property type="entry name" value="Putative clathrin assembly protein At4g40080"/>
    <property type="match status" value="1"/>
</dbReference>
<dbReference type="InterPro" id="IPR013809">
    <property type="entry name" value="ENTH"/>
</dbReference>
<evidence type="ECO:0000256" key="2">
    <source>
        <dbReference type="ARBA" id="ARBA00004555"/>
    </source>
</evidence>
<dbReference type="GO" id="GO:0005905">
    <property type="term" value="C:clathrin-coated pit"/>
    <property type="evidence" value="ECO:0007669"/>
    <property type="project" value="UniProtKB-SubCell"/>
</dbReference>
<organism evidence="10 11">
    <name type="scientific">Liquidambar formosana</name>
    <name type="common">Formosan gum</name>
    <dbReference type="NCBI Taxonomy" id="63359"/>
    <lineage>
        <taxon>Eukaryota</taxon>
        <taxon>Viridiplantae</taxon>
        <taxon>Streptophyta</taxon>
        <taxon>Embryophyta</taxon>
        <taxon>Tracheophyta</taxon>
        <taxon>Spermatophyta</taxon>
        <taxon>Magnoliopsida</taxon>
        <taxon>eudicotyledons</taxon>
        <taxon>Gunneridae</taxon>
        <taxon>Pentapetalae</taxon>
        <taxon>Saxifragales</taxon>
        <taxon>Altingiaceae</taxon>
        <taxon>Liquidambar</taxon>
    </lineage>
</organism>
<dbReference type="EMBL" id="JBBPBK010000005">
    <property type="protein sequence ID" value="KAK9284710.1"/>
    <property type="molecule type" value="Genomic_DNA"/>
</dbReference>
<dbReference type="GO" id="GO:0005545">
    <property type="term" value="F:1-phosphatidylinositol binding"/>
    <property type="evidence" value="ECO:0007669"/>
    <property type="project" value="TreeGrafter"/>
</dbReference>
<keyword evidence="6" id="KW-0472">Membrane</keyword>
<evidence type="ECO:0000259" key="9">
    <source>
        <dbReference type="PROSITE" id="PS50942"/>
    </source>
</evidence>
<dbReference type="GO" id="GO:0005794">
    <property type="term" value="C:Golgi apparatus"/>
    <property type="evidence" value="ECO:0007669"/>
    <property type="project" value="UniProtKB-SubCell"/>
</dbReference>
<keyword evidence="4" id="KW-0254">Endocytosis</keyword>
<comment type="caution">
    <text evidence="10">The sequence shown here is derived from an EMBL/GenBank/DDBJ whole genome shotgun (WGS) entry which is preliminary data.</text>
</comment>
<dbReference type="GO" id="GO:0032050">
    <property type="term" value="F:clathrin heavy chain binding"/>
    <property type="evidence" value="ECO:0007669"/>
    <property type="project" value="TreeGrafter"/>
</dbReference>
<dbReference type="PROSITE" id="PS50942">
    <property type="entry name" value="ENTH"/>
    <property type="match status" value="1"/>
</dbReference>
<dbReference type="SMART" id="SM00273">
    <property type="entry name" value="ENTH"/>
    <property type="match status" value="1"/>
</dbReference>
<keyword evidence="5" id="KW-0333">Golgi apparatus</keyword>
<reference evidence="10 11" key="1">
    <citation type="journal article" date="2024" name="Plant J.">
        <title>Genome sequences and population genomics reveal climatic adaptation and genomic divergence between two closely related sweetgum species.</title>
        <authorList>
            <person name="Xu W.Q."/>
            <person name="Ren C.Q."/>
            <person name="Zhang X.Y."/>
            <person name="Comes H.P."/>
            <person name="Liu X.H."/>
            <person name="Li Y.G."/>
            <person name="Kettle C.J."/>
            <person name="Jalonen R."/>
            <person name="Gaisberger H."/>
            <person name="Ma Y.Z."/>
            <person name="Qiu Y.X."/>
        </authorList>
    </citation>
    <scope>NUCLEOTIDE SEQUENCE [LARGE SCALE GENOMIC DNA]</scope>
    <source>
        <strain evidence="10">Hangzhou</strain>
    </source>
</reference>
<dbReference type="Proteomes" id="UP001415857">
    <property type="component" value="Unassembled WGS sequence"/>
</dbReference>
<evidence type="ECO:0000256" key="6">
    <source>
        <dbReference type="ARBA" id="ARBA00023136"/>
    </source>
</evidence>
<evidence type="ECO:0000313" key="10">
    <source>
        <dbReference type="EMBL" id="KAK9284710.1"/>
    </source>
</evidence>
<proteinExistence type="predicted"/>
<dbReference type="SUPFAM" id="SSF48464">
    <property type="entry name" value="ENTH/VHS domain"/>
    <property type="match status" value="1"/>
</dbReference>
<evidence type="ECO:0000256" key="3">
    <source>
        <dbReference type="ARBA" id="ARBA00004600"/>
    </source>
</evidence>
<dbReference type="InterPro" id="IPR011417">
    <property type="entry name" value="ANTH_dom"/>
</dbReference>
<dbReference type="InterPro" id="IPR008942">
    <property type="entry name" value="ENTH_VHS"/>
</dbReference>
<evidence type="ECO:0000256" key="5">
    <source>
        <dbReference type="ARBA" id="ARBA00023034"/>
    </source>
</evidence>
<feature type="domain" description="ENTH" evidence="9">
    <location>
        <begin position="26"/>
        <end position="164"/>
    </location>
</feature>
<dbReference type="GO" id="GO:0048268">
    <property type="term" value="P:clathrin coat assembly"/>
    <property type="evidence" value="ECO:0007669"/>
    <property type="project" value="InterPro"/>
</dbReference>
<evidence type="ECO:0000256" key="4">
    <source>
        <dbReference type="ARBA" id="ARBA00022583"/>
    </source>
</evidence>
<dbReference type="GO" id="GO:0000149">
    <property type="term" value="F:SNARE binding"/>
    <property type="evidence" value="ECO:0007669"/>
    <property type="project" value="TreeGrafter"/>
</dbReference>